<dbReference type="InterPro" id="IPR051474">
    <property type="entry name" value="Anti-sigma-K/W_factor"/>
</dbReference>
<dbReference type="Proteomes" id="UP000236286">
    <property type="component" value="Unassembled WGS sequence"/>
</dbReference>
<dbReference type="EMBL" id="PDZR01000010">
    <property type="protein sequence ID" value="PNG26021.1"/>
    <property type="molecule type" value="Genomic_DNA"/>
</dbReference>
<feature type="transmembrane region" description="Helical" evidence="1">
    <location>
        <begin position="100"/>
        <end position="120"/>
    </location>
</feature>
<evidence type="ECO:0000259" key="2">
    <source>
        <dbReference type="Pfam" id="PF10099"/>
    </source>
</evidence>
<dbReference type="InterPro" id="IPR018764">
    <property type="entry name" value="RskA_C"/>
</dbReference>
<keyword evidence="1" id="KW-0472">Membrane</keyword>
<dbReference type="Pfam" id="PF10099">
    <property type="entry name" value="RskA_C"/>
    <property type="match status" value="1"/>
</dbReference>
<dbReference type="PANTHER" id="PTHR37461:SF1">
    <property type="entry name" value="ANTI-SIGMA-K FACTOR RSKA"/>
    <property type="match status" value="1"/>
</dbReference>
<dbReference type="AlphaFoldDB" id="A0A2J7TGX5"/>
<keyword evidence="1" id="KW-1133">Transmembrane helix</keyword>
<accession>A0A2J7TGX5</accession>
<evidence type="ECO:0000313" key="3">
    <source>
        <dbReference type="EMBL" id="PNG26021.1"/>
    </source>
</evidence>
<dbReference type="GO" id="GO:0016989">
    <property type="term" value="F:sigma factor antagonist activity"/>
    <property type="evidence" value="ECO:0007669"/>
    <property type="project" value="TreeGrafter"/>
</dbReference>
<evidence type="ECO:0000313" key="4">
    <source>
        <dbReference type="Proteomes" id="UP000236286"/>
    </source>
</evidence>
<gene>
    <name evidence="3" type="ORF">CR492_10530</name>
</gene>
<dbReference type="GO" id="GO:0005886">
    <property type="term" value="C:plasma membrane"/>
    <property type="evidence" value="ECO:0007669"/>
    <property type="project" value="InterPro"/>
</dbReference>
<organism evidence="3 4">
    <name type="scientific">Methylocella silvestris</name>
    <dbReference type="NCBI Taxonomy" id="199596"/>
    <lineage>
        <taxon>Bacteria</taxon>
        <taxon>Pseudomonadati</taxon>
        <taxon>Pseudomonadota</taxon>
        <taxon>Alphaproteobacteria</taxon>
        <taxon>Hyphomicrobiales</taxon>
        <taxon>Beijerinckiaceae</taxon>
        <taxon>Methylocella</taxon>
    </lineage>
</organism>
<dbReference type="OrthoDB" id="9816387at2"/>
<name>A0A2J7TGX5_METSI</name>
<protein>
    <recommendedName>
        <fullName evidence="2">Anti-sigma K factor RskA C-terminal domain-containing protein</fullName>
    </recommendedName>
</protein>
<evidence type="ECO:0000256" key="1">
    <source>
        <dbReference type="SAM" id="Phobius"/>
    </source>
</evidence>
<proteinExistence type="predicted"/>
<reference evidence="3 4" key="1">
    <citation type="submission" date="2017-10" db="EMBL/GenBank/DDBJ databases">
        <title>Genome announcement of Methylocella silvestris TVC from permafrost.</title>
        <authorList>
            <person name="Wang J."/>
            <person name="Geng K."/>
            <person name="Ul-Haque F."/>
            <person name="Crombie A.T."/>
            <person name="Street L.E."/>
            <person name="Wookey P.A."/>
            <person name="Murrell J.C."/>
            <person name="Pratscher J."/>
        </authorList>
    </citation>
    <scope>NUCLEOTIDE SEQUENCE [LARGE SCALE GENOMIC DNA]</scope>
    <source>
        <strain evidence="3 4">TVC</strain>
    </source>
</reference>
<dbReference type="PANTHER" id="PTHR37461">
    <property type="entry name" value="ANTI-SIGMA-K FACTOR RSKA"/>
    <property type="match status" value="1"/>
</dbReference>
<dbReference type="GO" id="GO:0006417">
    <property type="term" value="P:regulation of translation"/>
    <property type="evidence" value="ECO:0007669"/>
    <property type="project" value="TreeGrafter"/>
</dbReference>
<sequence>MMSDEREIAAAEYVLGTLHADERTLFSSALANDAEARDAVAAWEKRLAPLRQAVDEIAPPAEVWERIEDALPPTASAAVIDSDHDDDVSNVTTLRRTVSIWRGAALSAGALAAGLALLTLSRELTRHPALQSSYVAVVNRGGDLPALVVRVDLADGTVYVRPVAAQTPAGKSLELWYIGEGKAPKSMGVISDAAAKMPLPAGLSTQKTVFAVTLEPQGGSPTGDPTGPVVYSGQLIKE</sequence>
<comment type="caution">
    <text evidence="3">The sequence shown here is derived from an EMBL/GenBank/DDBJ whole genome shotgun (WGS) entry which is preliminary data.</text>
</comment>
<keyword evidence="1" id="KW-0812">Transmembrane</keyword>
<feature type="domain" description="Anti-sigma K factor RskA C-terminal" evidence="2">
    <location>
        <begin position="110"/>
        <end position="229"/>
    </location>
</feature>